<evidence type="ECO:0000313" key="1">
    <source>
        <dbReference type="EMBL" id="TLD01757.1"/>
    </source>
</evidence>
<proteinExistence type="predicted"/>
<gene>
    <name evidence="1" type="ORF">DSM106044_01345</name>
</gene>
<comment type="caution">
    <text evidence="1">The sequence shown here is derived from an EMBL/GenBank/DDBJ whole genome shotgun (WGS) entry which is preliminary data.</text>
</comment>
<dbReference type="OrthoDB" id="2063172at2"/>
<accession>A0A4U8Q9Y7</accession>
<keyword evidence="2" id="KW-1185">Reference proteome</keyword>
<dbReference type="AlphaFoldDB" id="A0A4U8Q9Y7"/>
<sequence length="157" mass="18002">MEEYAAPPLTAIDQIANGNQLQMLKAIIPYVEFKNQKFLALYIKVMELGNILTFYEDSDSPMKACSMENTSFSPKDMLNDMRKYCSSSQREMLDTCLNLLNTMELFETYKEMFSQSDNGGDGEGQSQNPMDFVMNMLSPEQQSMFETYNTMFDSEGK</sequence>
<dbReference type="Proteomes" id="UP000306509">
    <property type="component" value="Unassembled WGS sequence"/>
</dbReference>
<dbReference type="EMBL" id="QGQD01000029">
    <property type="protein sequence ID" value="TLD01757.1"/>
    <property type="molecule type" value="Genomic_DNA"/>
</dbReference>
<organism evidence="1 2">
    <name type="scientific">Robinsoniella peoriensis</name>
    <dbReference type="NCBI Taxonomy" id="180332"/>
    <lineage>
        <taxon>Bacteria</taxon>
        <taxon>Bacillati</taxon>
        <taxon>Bacillota</taxon>
        <taxon>Clostridia</taxon>
        <taxon>Lachnospirales</taxon>
        <taxon>Lachnospiraceae</taxon>
        <taxon>Robinsoniella</taxon>
    </lineage>
</organism>
<reference evidence="1 2" key="1">
    <citation type="journal article" date="2019" name="Anaerobe">
        <title>Detection of Robinsoniella peoriensis in multiple bone samples of a trauma patient.</title>
        <authorList>
            <person name="Schrottner P."/>
            <person name="Hartwich K."/>
            <person name="Bunk B."/>
            <person name="Schober I."/>
            <person name="Helbig S."/>
            <person name="Rudolph W.W."/>
            <person name="Gunzer F."/>
        </authorList>
    </citation>
    <scope>NUCLEOTIDE SEQUENCE [LARGE SCALE GENOMIC DNA]</scope>
    <source>
        <strain evidence="1 2">DSM 106044</strain>
    </source>
</reference>
<evidence type="ECO:0000313" key="2">
    <source>
        <dbReference type="Proteomes" id="UP000306509"/>
    </source>
</evidence>
<protein>
    <submittedName>
        <fullName evidence="1">Uncharacterized protein</fullName>
    </submittedName>
</protein>
<name>A0A4U8Q9Y7_9FIRM</name>
<dbReference type="RefSeq" id="WP_027293898.1">
    <property type="nucleotide sequence ID" value="NZ_CABMJZ010000078.1"/>
</dbReference>
<dbReference type="STRING" id="180332.GCA_000797495_04574"/>